<evidence type="ECO:0000256" key="4">
    <source>
        <dbReference type="ARBA" id="ARBA00023136"/>
    </source>
</evidence>
<evidence type="ECO:0000256" key="3">
    <source>
        <dbReference type="ARBA" id="ARBA00022989"/>
    </source>
</evidence>
<dbReference type="Pfam" id="PF01822">
    <property type="entry name" value="WSC"/>
    <property type="match status" value="1"/>
</dbReference>
<comment type="caution">
    <text evidence="9">The sequence shown here is derived from an EMBL/GenBank/DDBJ whole genome shotgun (WGS) entry which is preliminary data.</text>
</comment>
<dbReference type="Proteomes" id="UP001295740">
    <property type="component" value="Unassembled WGS sequence"/>
</dbReference>
<feature type="compositionally biased region" description="Low complexity" evidence="5">
    <location>
        <begin position="119"/>
        <end position="155"/>
    </location>
</feature>
<keyword evidence="4 6" id="KW-0472">Membrane</keyword>
<dbReference type="InterPro" id="IPR051694">
    <property type="entry name" value="Immunoregulatory_rcpt-like"/>
</dbReference>
<protein>
    <submittedName>
        <fullName evidence="9">Uu.00g017530.m01.CDS01</fullName>
    </submittedName>
</protein>
<dbReference type="AlphaFoldDB" id="A0AAI8VZK6"/>
<feature type="domain" description="WSC" evidence="8">
    <location>
        <begin position="23"/>
        <end position="110"/>
    </location>
</feature>
<evidence type="ECO:0000256" key="5">
    <source>
        <dbReference type="SAM" id="MobiDB-lite"/>
    </source>
</evidence>
<evidence type="ECO:0000256" key="1">
    <source>
        <dbReference type="ARBA" id="ARBA00004167"/>
    </source>
</evidence>
<evidence type="ECO:0000313" key="10">
    <source>
        <dbReference type="Proteomes" id="UP001295740"/>
    </source>
</evidence>
<name>A0AAI8VZK6_9PEZI</name>
<keyword evidence="10" id="KW-1185">Reference proteome</keyword>
<feature type="region of interest" description="Disordered" evidence="5">
    <location>
        <begin position="114"/>
        <end position="156"/>
    </location>
</feature>
<dbReference type="PROSITE" id="PS51212">
    <property type="entry name" value="WSC"/>
    <property type="match status" value="1"/>
</dbReference>
<proteinExistence type="predicted"/>
<dbReference type="InterPro" id="IPR002889">
    <property type="entry name" value="WSC_carb-bd"/>
</dbReference>
<dbReference type="EMBL" id="CAUWAG010000020">
    <property type="protein sequence ID" value="CAJ2513634.1"/>
    <property type="molecule type" value="Genomic_DNA"/>
</dbReference>
<dbReference type="SMART" id="SM00321">
    <property type="entry name" value="WSC"/>
    <property type="match status" value="1"/>
</dbReference>
<keyword evidence="7" id="KW-0732">Signal</keyword>
<evidence type="ECO:0000256" key="6">
    <source>
        <dbReference type="SAM" id="Phobius"/>
    </source>
</evidence>
<feature type="transmembrane region" description="Helical" evidence="6">
    <location>
        <begin position="207"/>
        <end position="231"/>
    </location>
</feature>
<dbReference type="PANTHER" id="PTHR15549">
    <property type="entry name" value="PAIRED IMMUNOGLOBULIN-LIKE TYPE 2 RECEPTOR"/>
    <property type="match status" value="1"/>
</dbReference>
<sequence length="333" mass="35261">MALINRIVPFAAVLALLASSAMSIDMTYCASINTASGSGNLSDYQSTGLCHDFCVDTYAFAILQDSDCWCSNYEPDPSIQIDVDKCDQNCPGYPDDKCGGDGLWGYMLLDKAPAGTKGGETSTPTTTTPKQETTQAATTQATTTKQTSTEPTTPSVSIATVTEGGQVSLHTVTVMPTVTANPANEAASAGAGAKDLTSSPHGLSTGAAVGTAVGVLGAIVVMGILGVLFWLRRKRRLQEQEMADNPGSLRGSSAGMMGTSTTAMGSIWDGENMSMGRRSSRLMPHDPRMDPYTTNIYTRFDNKSHESVNTLQDNQDYSRKVLRTTNPDPPDGR</sequence>
<evidence type="ECO:0000256" key="7">
    <source>
        <dbReference type="SAM" id="SignalP"/>
    </source>
</evidence>
<dbReference type="CDD" id="cd12087">
    <property type="entry name" value="TM_EGFR-like"/>
    <property type="match status" value="1"/>
</dbReference>
<dbReference type="GO" id="GO:0016020">
    <property type="term" value="C:membrane"/>
    <property type="evidence" value="ECO:0007669"/>
    <property type="project" value="UniProtKB-SubCell"/>
</dbReference>
<reference evidence="9" key="1">
    <citation type="submission" date="2023-10" db="EMBL/GenBank/DDBJ databases">
        <authorList>
            <person name="Hackl T."/>
        </authorList>
    </citation>
    <scope>NUCLEOTIDE SEQUENCE</scope>
</reference>
<evidence type="ECO:0000259" key="8">
    <source>
        <dbReference type="PROSITE" id="PS51212"/>
    </source>
</evidence>
<evidence type="ECO:0000256" key="2">
    <source>
        <dbReference type="ARBA" id="ARBA00022692"/>
    </source>
</evidence>
<accession>A0AAI8VZK6</accession>
<dbReference type="GO" id="GO:0071944">
    <property type="term" value="C:cell periphery"/>
    <property type="evidence" value="ECO:0007669"/>
    <property type="project" value="UniProtKB-ARBA"/>
</dbReference>
<gene>
    <name evidence="9" type="ORF">KHLLAP_LOCUS14102</name>
</gene>
<feature type="chain" id="PRO_5042537735" evidence="7">
    <location>
        <begin position="24"/>
        <end position="333"/>
    </location>
</feature>
<comment type="subcellular location">
    <subcellularLocation>
        <location evidence="1">Membrane</location>
        <topology evidence="1">Single-pass membrane protein</topology>
    </subcellularLocation>
</comment>
<keyword evidence="3 6" id="KW-1133">Transmembrane helix</keyword>
<feature type="region of interest" description="Disordered" evidence="5">
    <location>
        <begin position="300"/>
        <end position="333"/>
    </location>
</feature>
<organism evidence="9 10">
    <name type="scientific">Anthostomella pinea</name>
    <dbReference type="NCBI Taxonomy" id="933095"/>
    <lineage>
        <taxon>Eukaryota</taxon>
        <taxon>Fungi</taxon>
        <taxon>Dikarya</taxon>
        <taxon>Ascomycota</taxon>
        <taxon>Pezizomycotina</taxon>
        <taxon>Sordariomycetes</taxon>
        <taxon>Xylariomycetidae</taxon>
        <taxon>Xylariales</taxon>
        <taxon>Xylariaceae</taxon>
        <taxon>Anthostomella</taxon>
    </lineage>
</organism>
<keyword evidence="2 6" id="KW-0812">Transmembrane</keyword>
<evidence type="ECO:0000313" key="9">
    <source>
        <dbReference type="EMBL" id="CAJ2513634.1"/>
    </source>
</evidence>
<feature type="signal peptide" evidence="7">
    <location>
        <begin position="1"/>
        <end position="23"/>
    </location>
</feature>